<protein>
    <submittedName>
        <fullName evidence="2">Uncharacterized protein</fullName>
    </submittedName>
</protein>
<evidence type="ECO:0000256" key="1">
    <source>
        <dbReference type="SAM" id="SignalP"/>
    </source>
</evidence>
<dbReference type="OrthoDB" id="4258316at2759"/>
<gene>
    <name evidence="2" type="ORF">PENARI_c021G00044</name>
</gene>
<reference evidence="2 3" key="1">
    <citation type="journal article" date="2016" name="Sci. Rep.">
        <title>Penicillium arizonense, a new, genome sequenced fungal species, reveals a high chemical diversity in secreted metabolites.</title>
        <authorList>
            <person name="Grijseels S."/>
            <person name="Nielsen J.C."/>
            <person name="Randelovic M."/>
            <person name="Nielsen J."/>
            <person name="Nielsen K.F."/>
            <person name="Workman M."/>
            <person name="Frisvad J.C."/>
        </authorList>
    </citation>
    <scope>NUCLEOTIDE SEQUENCE [LARGE SCALE GENOMIC DNA]</scope>
    <source>
        <strain evidence="2 3">CBS 141311</strain>
    </source>
</reference>
<sequence>MPTVFLITIMVMELEPALGSVGNTKSICIDAITTALTNAEEVLIDAMHTPAPDRWPPHFMSILAVTTEIAENLFQPCLENAWSELQGMHPDVHIPDYSVIRVEGQN</sequence>
<name>A0A1F5L8N1_PENAI</name>
<evidence type="ECO:0000313" key="3">
    <source>
        <dbReference type="Proteomes" id="UP000177622"/>
    </source>
</evidence>
<dbReference type="RefSeq" id="XP_022484878.1">
    <property type="nucleotide sequence ID" value="XM_022635134.1"/>
</dbReference>
<dbReference type="EMBL" id="LXJU01000021">
    <property type="protein sequence ID" value="OGE49427.1"/>
    <property type="molecule type" value="Genomic_DNA"/>
</dbReference>
<feature type="chain" id="PRO_5009519350" evidence="1">
    <location>
        <begin position="20"/>
        <end position="106"/>
    </location>
</feature>
<feature type="signal peptide" evidence="1">
    <location>
        <begin position="1"/>
        <end position="19"/>
    </location>
</feature>
<keyword evidence="3" id="KW-1185">Reference proteome</keyword>
<proteinExistence type="predicted"/>
<accession>A0A1F5L8N1</accession>
<comment type="caution">
    <text evidence="2">The sequence shown here is derived from an EMBL/GenBank/DDBJ whole genome shotgun (WGS) entry which is preliminary data.</text>
</comment>
<organism evidence="2 3">
    <name type="scientific">Penicillium arizonense</name>
    <dbReference type="NCBI Taxonomy" id="1835702"/>
    <lineage>
        <taxon>Eukaryota</taxon>
        <taxon>Fungi</taxon>
        <taxon>Dikarya</taxon>
        <taxon>Ascomycota</taxon>
        <taxon>Pezizomycotina</taxon>
        <taxon>Eurotiomycetes</taxon>
        <taxon>Eurotiomycetidae</taxon>
        <taxon>Eurotiales</taxon>
        <taxon>Aspergillaceae</taxon>
        <taxon>Penicillium</taxon>
    </lineage>
</organism>
<keyword evidence="1" id="KW-0732">Signal</keyword>
<evidence type="ECO:0000313" key="2">
    <source>
        <dbReference type="EMBL" id="OGE49427.1"/>
    </source>
</evidence>
<dbReference type="GeneID" id="34579868"/>
<dbReference type="Proteomes" id="UP000177622">
    <property type="component" value="Unassembled WGS sequence"/>
</dbReference>
<dbReference type="AlphaFoldDB" id="A0A1F5L8N1"/>